<dbReference type="SUPFAM" id="SSF50044">
    <property type="entry name" value="SH3-domain"/>
    <property type="match status" value="1"/>
</dbReference>
<evidence type="ECO:0000256" key="6">
    <source>
        <dbReference type="ARBA" id="ARBA00023203"/>
    </source>
</evidence>
<dbReference type="GO" id="GO:0005856">
    <property type="term" value="C:cytoskeleton"/>
    <property type="evidence" value="ECO:0007669"/>
    <property type="project" value="InterPro"/>
</dbReference>
<keyword evidence="13" id="KW-1185">Reference proteome</keyword>
<feature type="region of interest" description="Disordered" evidence="8">
    <location>
        <begin position="878"/>
        <end position="907"/>
    </location>
</feature>
<protein>
    <submittedName>
        <fullName evidence="12">Myosin XVB</fullName>
    </submittedName>
</protein>
<dbReference type="InterPro" id="IPR019749">
    <property type="entry name" value="Band_41_domain"/>
</dbReference>
<dbReference type="PROSITE" id="PS50057">
    <property type="entry name" value="FERM_3"/>
    <property type="match status" value="1"/>
</dbReference>
<dbReference type="InterPro" id="IPR000048">
    <property type="entry name" value="IQ_motif_EF-hand-BS"/>
</dbReference>
<dbReference type="InterPro" id="IPR019748">
    <property type="entry name" value="FERM_central"/>
</dbReference>
<reference evidence="12" key="2">
    <citation type="submission" date="2025-08" db="UniProtKB">
        <authorList>
            <consortium name="Ensembl"/>
        </authorList>
    </citation>
    <scope>IDENTIFICATION</scope>
</reference>
<dbReference type="eggNOG" id="KOG4229">
    <property type="taxonomic scope" value="Eukaryota"/>
</dbReference>
<feature type="region of interest" description="Disordered" evidence="8">
    <location>
        <begin position="581"/>
        <end position="640"/>
    </location>
</feature>
<feature type="compositionally biased region" description="Basic and acidic residues" evidence="8">
    <location>
        <begin position="807"/>
        <end position="817"/>
    </location>
</feature>
<feature type="domain" description="FERM" evidence="10">
    <location>
        <begin position="1417"/>
        <end position="1736"/>
    </location>
</feature>
<sequence length="1736" mass="196331">VFLKEFLYQKLEDKWKSTQTWAAVTIQRNIRGFLCRRNFKFFKQKAIVLQSHIRGHQARKYYKHLRQSFTQFWAVMLITKNTIKRHHWRKVSVTKEALYPDAKYSTNDVGMLEIPAELSARLRSAAGGHHGSQITEVAPPQVKAKHKLSLPQDIDRYPFSRFAKSTLKDTWSQPQGYPLQRPLMPLEPEYSRVALEINKLILRFLAESDITIWQEQVLGNYIVEKGQKQPALRDEILVQLVYHTLDKKEEQDSLRGWLLLAGCLSAFTPSPTLDKALLKYVSDHGPAEYRSLCQHKLLTSLQLPGPTARIYPPTQLEWTSNQRKGTMLLEVNTFNDETLTTEVESWTTGEQLASWLLYYRGVTEAVQGWSVSLATDEGWSDLAGSDFVMDLLAGAEAEAEVPIAPGTPFSVQIPSADFDDFIPPAPSTQAPRLPPFDGNLWGISPFLPSGSPPYKYSAGRSRQMETYVDDLFDSVLDQGPAEMDRVAMLNRRMRGKGGIGPMQPGMFGVVAPVNPAIPSYGPTAVMPNMPVINESYSFTALMVPQAPTVSDPMQMAATQQALINQQALLMAQQMTLQAMTLSQQQAEERQKKEQQGSRERQHSPSRSPSPRRSKPKASARKQASKQSESEIGYARDFPEENVELAEPDDLQSFREKRDFFQNIGEAALSYSLSVKVNTFFLLPPLGGKSKREKRNSKRQSAPPDPPRQNQQTRHKKTKPKAYKNNRTNPLQEQSILQGEGPPTVRHPPSPPNEEPDPPKEPTLSPVTKVQPEPTSNIREIIKQFNSRPQPEPKPFEPVRSPARTFIKKSDPKEEALAKLRNKAPVPQPKIFTQKQWASPPPPPPPRPPNSPPSTSGRRVISKNMRQKQRPLEELFGSQRSQHHPPLPPDSPPPPPEQAPVLVNIPDPPPMTAPSLYVMSDDEGNQSQLHRFSAGVYFSHFNMPGKLFLRKEVFYPRELFNKPYVLNLLCEQIMRDTYSDNCVRIDSEERRKMKDLLANFNVGTNISTIQDDNMKKRIVIAARDNWKNYFSRLYPVTPHNGDAQVLGVSHRGIRLLKVVKASGINPKHLKLLKSYSFAEVLSVNLEGADKVKLDLKMENLVLLSTRAPQITAMIEVFLKELIKDSGHMVALKSFVTDDKTLLSFSKGDIIKLQKMEGLQTGWEFGSTGGRSGLFPLDLTQPCAAPDYHWLHLDRRDDRRKSMRNAKPSNREAMNPSSVEGLQHTRAQSSQKGSNHDLEIFSAMADFATKYFRTLHSLIRNMNNDIEEYQSNCILFFIKVPIQESLILYNDSEINDLAVECFITLMQFMGDITTQKNTTQANCLTHILLLGKEKEILRDEIYCQVIKQTTNNPTRSSCTFGWRLLSLITGFFPCSPILHPFVMQHLQEILLTSELALVCLDNLQRSINFGGRRNVPSHVEMEAVLTGKTSQRIPIQLPGGVEFPVKIRVTVDVVTELCENMEIVEFTEVKEFSLIATRFQDGMVRPLHPEDYLFDFLLDDGSISLSFRRVLWEKPLSFRNELFVDFHYQQLLEEYLHGKIIIPHYAGGTSSVQQIAELTALQHLAQGLKSQLSLPELKEYLPLQDGLASKAEEIQLLCHDQLAAMQSLSPEDAKIRFIESLRTLPLFGSNTFLAKKVSQHGCPSPCLISVNQEGVRFLHPKTQVLVFQIALAQVQAMRTIRPKKAGKVPGVEIQYGNAVKPQKILIHLQQAKEFCHILALTVEMLVQLSVTSSESNYQ</sequence>
<accession>A0A087X5M2</accession>
<evidence type="ECO:0000313" key="12">
    <source>
        <dbReference type="Ensembl" id="ENSPFOP00000001075.1"/>
    </source>
</evidence>
<comment type="similarity">
    <text evidence="2">Belongs to the TRAFAC class myosin-kinesin ATPase superfamily. Myosin family.</text>
</comment>
<reference evidence="12" key="3">
    <citation type="submission" date="2025-09" db="UniProtKB">
        <authorList>
            <consortium name="Ensembl"/>
        </authorList>
    </citation>
    <scope>IDENTIFICATION</scope>
</reference>
<dbReference type="EMBL" id="AYCK01017228">
    <property type="status" value="NOT_ANNOTATED_CDS"/>
    <property type="molecule type" value="Genomic_DNA"/>
</dbReference>
<dbReference type="EMBL" id="AYCK01017227">
    <property type="status" value="NOT_ANNOTATED_CDS"/>
    <property type="molecule type" value="Genomic_DNA"/>
</dbReference>
<dbReference type="Pfam" id="PF00612">
    <property type="entry name" value="IQ"/>
    <property type="match status" value="2"/>
</dbReference>
<feature type="region of interest" description="Disordered" evidence="8">
    <location>
        <begin position="683"/>
        <end position="866"/>
    </location>
</feature>
<dbReference type="CDD" id="cd14473">
    <property type="entry name" value="FERM_B-lobe"/>
    <property type="match status" value="1"/>
</dbReference>
<dbReference type="EMBL" id="AYCK01017226">
    <property type="status" value="NOT_ANNOTATED_CDS"/>
    <property type="molecule type" value="Genomic_DNA"/>
</dbReference>
<evidence type="ECO:0000256" key="5">
    <source>
        <dbReference type="ARBA" id="ARBA00022737"/>
    </source>
</evidence>
<keyword evidence="4" id="KW-0963">Cytoplasm</keyword>
<feature type="compositionally biased region" description="Basic residues" evidence="8">
    <location>
        <begin position="609"/>
        <end position="623"/>
    </location>
</feature>
<dbReference type="Proteomes" id="UP000028760">
    <property type="component" value="Unassembled WGS sequence"/>
</dbReference>
<dbReference type="Pfam" id="PF00373">
    <property type="entry name" value="FERM_M"/>
    <property type="match status" value="1"/>
</dbReference>
<feature type="compositionally biased region" description="Polar residues" evidence="8">
    <location>
        <begin position="724"/>
        <end position="736"/>
    </location>
</feature>
<dbReference type="Pfam" id="PF07653">
    <property type="entry name" value="SH3_2"/>
    <property type="match status" value="1"/>
</dbReference>
<evidence type="ECO:0000256" key="1">
    <source>
        <dbReference type="ARBA" id="ARBA00004496"/>
    </source>
</evidence>
<dbReference type="SMART" id="SM00326">
    <property type="entry name" value="SH3"/>
    <property type="match status" value="1"/>
</dbReference>
<dbReference type="SMART" id="SM00295">
    <property type="entry name" value="B41"/>
    <property type="match status" value="1"/>
</dbReference>
<feature type="compositionally biased region" description="Pro residues" evidence="8">
    <location>
        <begin position="884"/>
        <end position="897"/>
    </location>
</feature>
<feature type="domain" description="MyTH4" evidence="11">
    <location>
        <begin position="1275"/>
        <end position="1423"/>
    </location>
</feature>
<dbReference type="PANTHER" id="PTHR22692:SF16">
    <property type="entry name" value="MYOSIN XVB"/>
    <property type="match status" value="1"/>
</dbReference>
<organism evidence="12 13">
    <name type="scientific">Poecilia formosa</name>
    <name type="common">Amazon molly</name>
    <name type="synonym">Limia formosa</name>
    <dbReference type="NCBI Taxonomy" id="48698"/>
    <lineage>
        <taxon>Eukaryota</taxon>
        <taxon>Metazoa</taxon>
        <taxon>Chordata</taxon>
        <taxon>Craniata</taxon>
        <taxon>Vertebrata</taxon>
        <taxon>Euteleostomi</taxon>
        <taxon>Actinopterygii</taxon>
        <taxon>Neopterygii</taxon>
        <taxon>Teleostei</taxon>
        <taxon>Neoteleostei</taxon>
        <taxon>Acanthomorphata</taxon>
        <taxon>Ovalentaria</taxon>
        <taxon>Atherinomorphae</taxon>
        <taxon>Cyprinodontiformes</taxon>
        <taxon>Poeciliidae</taxon>
        <taxon>Poeciliinae</taxon>
        <taxon>Poecilia</taxon>
    </lineage>
</organism>
<dbReference type="Pfam" id="PF00784">
    <property type="entry name" value="MyTH4"/>
    <property type="match status" value="2"/>
</dbReference>
<dbReference type="PANTHER" id="PTHR22692">
    <property type="entry name" value="MYOSIN VII, XV"/>
    <property type="match status" value="1"/>
</dbReference>
<dbReference type="Gene3D" id="1.25.40.530">
    <property type="entry name" value="MyTH4 domain"/>
    <property type="match status" value="2"/>
</dbReference>
<evidence type="ECO:0000259" key="9">
    <source>
        <dbReference type="PROSITE" id="PS50002"/>
    </source>
</evidence>
<evidence type="ECO:0000259" key="11">
    <source>
        <dbReference type="PROSITE" id="PS51016"/>
    </source>
</evidence>
<feature type="compositionally biased region" description="Basic residues" evidence="8">
    <location>
        <begin position="688"/>
        <end position="697"/>
    </location>
</feature>
<keyword evidence="5" id="KW-0677">Repeat</keyword>
<dbReference type="InterPro" id="IPR001452">
    <property type="entry name" value="SH3_domain"/>
</dbReference>
<dbReference type="SMART" id="SM00015">
    <property type="entry name" value="IQ"/>
    <property type="match status" value="2"/>
</dbReference>
<dbReference type="InterPro" id="IPR027417">
    <property type="entry name" value="P-loop_NTPase"/>
</dbReference>
<proteinExistence type="inferred from homology"/>
<keyword evidence="3 7" id="KW-0728">SH3 domain</keyword>
<feature type="compositionally biased region" description="Polar residues" evidence="8">
    <location>
        <begin position="764"/>
        <end position="788"/>
    </location>
</feature>
<dbReference type="InterPro" id="IPR038185">
    <property type="entry name" value="MyTH4_dom_sf"/>
</dbReference>
<name>A0A087X5M2_POEFO</name>
<dbReference type="InterPro" id="IPR036028">
    <property type="entry name" value="SH3-like_dom_sf"/>
</dbReference>
<evidence type="ECO:0000256" key="4">
    <source>
        <dbReference type="ARBA" id="ARBA00022490"/>
    </source>
</evidence>
<dbReference type="InterPro" id="IPR000299">
    <property type="entry name" value="FERM_domain"/>
</dbReference>
<evidence type="ECO:0000259" key="10">
    <source>
        <dbReference type="PROSITE" id="PS50057"/>
    </source>
</evidence>
<dbReference type="GO" id="GO:0003779">
    <property type="term" value="F:actin binding"/>
    <property type="evidence" value="ECO:0007669"/>
    <property type="project" value="UniProtKB-KW"/>
</dbReference>
<evidence type="ECO:0000256" key="7">
    <source>
        <dbReference type="PROSITE-ProRule" id="PRU00192"/>
    </source>
</evidence>
<dbReference type="PROSITE" id="PS50096">
    <property type="entry name" value="IQ"/>
    <property type="match status" value="2"/>
</dbReference>
<dbReference type="PROSITE" id="PS50002">
    <property type="entry name" value="SH3"/>
    <property type="match status" value="1"/>
</dbReference>
<dbReference type="SUPFAM" id="SSF47031">
    <property type="entry name" value="Second domain of FERM"/>
    <property type="match status" value="1"/>
</dbReference>
<dbReference type="InterPro" id="IPR051567">
    <property type="entry name" value="Unconventional_Myosin_ATPase"/>
</dbReference>
<reference evidence="13" key="1">
    <citation type="submission" date="2013-10" db="EMBL/GenBank/DDBJ databases">
        <authorList>
            <person name="Schartl M."/>
            <person name="Warren W."/>
        </authorList>
    </citation>
    <scope>NUCLEOTIDE SEQUENCE [LARGE SCALE GENOMIC DNA]</scope>
    <source>
        <strain evidence="13">female</strain>
    </source>
</reference>
<dbReference type="SMART" id="SM00139">
    <property type="entry name" value="MyTH4"/>
    <property type="match status" value="2"/>
</dbReference>
<dbReference type="InterPro" id="IPR059004">
    <property type="entry name" value="MYO15"/>
</dbReference>
<dbReference type="InterPro" id="IPR035963">
    <property type="entry name" value="FERM_2"/>
</dbReference>
<dbReference type="PROSITE" id="PS51016">
    <property type="entry name" value="MYTH4"/>
    <property type="match status" value="2"/>
</dbReference>
<dbReference type="Gene3D" id="1.20.5.190">
    <property type="match status" value="1"/>
</dbReference>
<dbReference type="EMBL" id="AYCK01017224">
    <property type="status" value="NOT_ANNOTATED_CDS"/>
    <property type="molecule type" value="Genomic_DNA"/>
</dbReference>
<keyword evidence="6" id="KW-0009">Actin-binding</keyword>
<feature type="compositionally biased region" description="Polar residues" evidence="8">
    <location>
        <begin position="1213"/>
        <end position="1231"/>
    </location>
</feature>
<dbReference type="GeneTree" id="ENSGT00930000151032"/>
<evidence type="ECO:0000313" key="13">
    <source>
        <dbReference type="Proteomes" id="UP000028760"/>
    </source>
</evidence>
<feature type="compositionally biased region" description="Basic and acidic residues" evidence="8">
    <location>
        <begin position="586"/>
        <end position="602"/>
    </location>
</feature>
<dbReference type="EMBL" id="AYCK01017229">
    <property type="status" value="NOT_ANNOTATED_CDS"/>
    <property type="molecule type" value="Genomic_DNA"/>
</dbReference>
<feature type="compositionally biased region" description="Basic residues" evidence="8">
    <location>
        <begin position="712"/>
        <end position="723"/>
    </location>
</feature>
<feature type="compositionally biased region" description="Pro residues" evidence="8">
    <location>
        <begin position="838"/>
        <end position="851"/>
    </location>
</feature>
<dbReference type="InterPro" id="IPR000857">
    <property type="entry name" value="MyTH4_dom"/>
</dbReference>
<dbReference type="Gene3D" id="2.30.30.40">
    <property type="entry name" value="SH3 Domains"/>
    <property type="match status" value="1"/>
</dbReference>
<dbReference type="Pfam" id="PF26570">
    <property type="entry name" value="MYO15"/>
    <property type="match status" value="1"/>
</dbReference>
<dbReference type="STRING" id="48698.ENSPFOP00000001075"/>
<feature type="domain" description="MyTH4" evidence="11">
    <location>
        <begin position="174"/>
        <end position="322"/>
    </location>
</feature>
<dbReference type="SUPFAM" id="SSF52540">
    <property type="entry name" value="P-loop containing nucleoside triphosphate hydrolases"/>
    <property type="match status" value="1"/>
</dbReference>
<feature type="region of interest" description="Disordered" evidence="8">
    <location>
        <begin position="1199"/>
        <end position="1232"/>
    </location>
</feature>
<evidence type="ECO:0000256" key="8">
    <source>
        <dbReference type="SAM" id="MobiDB-lite"/>
    </source>
</evidence>
<comment type="subcellular location">
    <subcellularLocation>
        <location evidence="1">Cytoplasm</location>
    </subcellularLocation>
</comment>
<evidence type="ECO:0000256" key="2">
    <source>
        <dbReference type="ARBA" id="ARBA00008314"/>
    </source>
</evidence>
<dbReference type="Ensembl" id="ENSPFOT00000001077.1">
    <property type="protein sequence ID" value="ENSPFOP00000001075.1"/>
    <property type="gene ID" value="ENSPFOG00000001035.1"/>
</dbReference>
<dbReference type="OMA" id="VIQCLSP"/>
<feature type="domain" description="SH3" evidence="9">
    <location>
        <begin position="1122"/>
        <end position="1183"/>
    </location>
</feature>
<dbReference type="GO" id="GO:0005737">
    <property type="term" value="C:cytoplasm"/>
    <property type="evidence" value="ECO:0007669"/>
    <property type="project" value="UniProtKB-SubCell"/>
</dbReference>
<dbReference type="EMBL" id="AYCK01017225">
    <property type="status" value="NOT_ANNOTATED_CDS"/>
    <property type="molecule type" value="Genomic_DNA"/>
</dbReference>
<evidence type="ECO:0000256" key="3">
    <source>
        <dbReference type="ARBA" id="ARBA00022443"/>
    </source>
</evidence>